<dbReference type="GO" id="GO:0003676">
    <property type="term" value="F:nucleic acid binding"/>
    <property type="evidence" value="ECO:0007669"/>
    <property type="project" value="InterPro"/>
</dbReference>
<name>A0A9P0TL68_PIEBR</name>
<dbReference type="PROSITE" id="PS50994">
    <property type="entry name" value="INTEGRASE"/>
    <property type="match status" value="1"/>
</dbReference>
<dbReference type="GO" id="GO:0015074">
    <property type="term" value="P:DNA integration"/>
    <property type="evidence" value="ECO:0007669"/>
    <property type="project" value="InterPro"/>
</dbReference>
<evidence type="ECO:0000313" key="4">
    <source>
        <dbReference type="EMBL" id="CAH4034277.1"/>
    </source>
</evidence>
<feature type="transmembrane region" description="Helical" evidence="2">
    <location>
        <begin position="1932"/>
        <end position="1951"/>
    </location>
</feature>
<keyword evidence="5" id="KW-1185">Reference proteome</keyword>
<dbReference type="Pfam" id="PF18701">
    <property type="entry name" value="DUF5641"/>
    <property type="match status" value="1"/>
</dbReference>
<dbReference type="InterPro" id="IPR012337">
    <property type="entry name" value="RNaseH-like_sf"/>
</dbReference>
<dbReference type="EMBL" id="CALOZG010000040">
    <property type="protein sequence ID" value="CAH4034277.1"/>
    <property type="molecule type" value="Genomic_DNA"/>
</dbReference>
<evidence type="ECO:0000259" key="3">
    <source>
        <dbReference type="PROSITE" id="PS50994"/>
    </source>
</evidence>
<feature type="region of interest" description="Disordered" evidence="1">
    <location>
        <begin position="2149"/>
        <end position="2182"/>
    </location>
</feature>
<dbReference type="Pfam" id="PF00665">
    <property type="entry name" value="rve"/>
    <property type="match status" value="1"/>
</dbReference>
<sequence>MDKLYQDQLRVWGDIQKLTNNYKKDGADRKRNPDYFQSRLLHLEELWNKFQCNHDRMLIEYSQDHKYFQEMEYEQSQGSYHSIKETLSQAYQDILLRMEKPKASTSVSEFEEQGTSERQESAQQQQGFGINTIKQKGLQYQNSNYTREHSKRVHTASKDFSEVLLATAKIKVLGVNGKPYLMRALIDQGSQISIISEKAAQLLKLKREGCNGVISGVGENTQRIKGQVTLTCTSIHTNYTLKTRVFIMNNLVHKLPNNSFNMPSWPYIKDIELADPEFNRSSQVDILFGADVYAQIMMSGILRGENLSQPIAQQTRFGWILCGKLKSYQCNIILNNTEDLQKFWEIEDIEESPSVVSSEDQYCLELYKKTTLRQANGKYKVRLPLKDNFKESLGLSKPMAVAQFHSLERKLAKQPKTARQYKDFINEYKDLGHMSFIENKGPEIGYYLPHHCVTREHSETTKLRVVFNGSAKTSTGLSLNDVMYTGPNLQQDLQSLILKWRRFRYVYTADVEKMFRNIDIFECDRKMQRIIWRNSQGRPLQEYELTTVTYGTKAAPFLAMMTLKQLAMDERPRFPRAAEITEQAFYTDDLIYGAHSIEEGCSMVTELQDLLQSGGFTLRKWASNEPRILKEISEKINRDQNQQIFTFKGDLISKTLGVYWNPKEDCFMFQSSFDFSNKTTKRALLSDISKLFDPLGWLAPAITAMKIIFQEVWKQNIKWDDQIPTSILKKWKQFKEEIELSISKIRIPRWLQTSPDSTLELHGFCDASNKAYAAVIYCRINNKVSLVAAKTKLVPVKGKISIPRGELCGAVLLTNLFNKVKACLGYNKIKCYGWTDSMVTLGWIQGQPEKWKPFVSNRVKQIVQDMPSNTWRYVKSEENPADCASRGISVKQLEMHSLWWNGPSWLPLYRNDKETQSYFTKEEEKNQYLVNIVQGTDNTVKGIIQNCSSFSRAIRIVAWILRLLPRNKDKRERYLTLAEVKEAKRKIIRNVQEDDFFYEIEKLRRKESINKSTLIALNPYLGQDGLLRVGGRLRNAFISKDMQHPIIISHTGRLTDLIIDQAHKLTFHGGPRLTLSLIRQKYWIVGGNRAVKRQLRLCVTCVKNNPRMQYQIMGDLPEARCNPARPFKHTGVDFTGYILIKSSKGRGIKYTKGYIAVFICMATKAVHLEVVSDLTTSAFLAALKRMAARRGTPEHIYSDNGTNFIGANRVLDSGYDELKRVFAEEQFATTITDMEINWHFNAPAWPSAGGLWEAAVKSLKAHTKKTRWYLVEKTFQDIWKRWQSEYLPTLTSRSKWQKPRENLKLQDLVAIHDANIPPGKWAMGRVVELHPGTDNIVRVVSLKTKNGVIKRPIVKLSPLPVQNSSKEAAENESNISAKPRPILRKGLGNVLAIMLSFIFFLTYVSATHPENYNISTFNNNKGLYLDKISNMQLIQEKWRIVVYYDMKPYWEGEKAFEQYYKTLQGMCSALDEKTHCEITMNQLRHSFEELKYYDQVLLTQHPGTRSKRRRRGLINGVGYAAHSLFGVLDESFAEQYQKDISLVKENEQHLANLWKNQTSVLEAEYNLMKRSEEENYNLRKLINRHANEVKKAITTQVTEINRLERITQFTLDSISATNVLANLRNMQEYLIDTITDIYHGRFNFHLISSEQLRRELNIISNHISTDLSLPINNSQKQFGNIYKFLRVKARMLYEQLILEISVPLVSRDGFEIYNVISVPYKSDALTMVKIVPISDLVAINKEKNSYIQMSENELLSSCDYYSDIYYCNLPKLFYNMKPEDSLCKTGMKKQCQFEKMPCDNEWIDLNKKNTYLYFCCDRCPLHIMCGDQISAEQLNTTGLISIGHGCMLRNKKGVIYAHNEYQNVLKTGPMVYSPYMDSINNMINVSLSSDVIENSKNNYTINSLDKIGTDLEDMRKEAPIISSVTFHDVHQYIALYSILGIFVVVGAILLLRRFRRAGTVAPVQQIPSGQATIPIQKTIDGQQETSIAALAAAVAASLAMGSTEPTRDRTPIGLSQSKYESSCTSSERCKQVTHGARLTTSPIKRVRIEVKSGSLQLSRVLHDITAALNKNEVAAAVLLDMEKSFDWVWHAGLVYRILDSDIPRRVVTIIRSFLLNRRFNVPVEGWCWHVGWFSTTGYRSALIRASQTQEQREAAGETARLETRNRRAYRTDEQRNNLRSGRRNGSSIDLNRAAFLYDCTIDYSLHRLVCIGPTDVVCQHCGALKFAGETPGLCCLSGKVNLPLLVPPPEPLCSLLYGETLESRHFLANTQKYNVCFQMTSFGAEILEEHGYNPTFKIQGQICHRIGSLQPIEDAQHKFLQIYFMCNMEEQQDRRQGINTATKRAILQDLQQMLHEHHALVRLFKTALERMPSDDYKVVIRADKRPAGTHERTFNAPTIDEVAILIVGENLETRYIVLTRRNTGQLQRIYETHRSYDALQYPLMFWQGDDGYHFNIKMINPLNGEFSINATIWGSELHGQIHPLSKCTELLEKIKKSQHAQEKTRLMAEKRVHMLKAKYFYHLLKEKPDNISIKDEHRKGANKIASAVFHRLQNVEISEHIQCTRLVADGCGAQNKNNNGWNVCLLADECAASKKISKLYSHSFLPPNRVFGNIEKEILKIEEIIDPETYIHIFEKYGSVMRRRQQCYGLEISTEWCHPSACIMAFSICASQEVLS</sequence>
<dbReference type="Pfam" id="PF17921">
    <property type="entry name" value="Integrase_H2C2"/>
    <property type="match status" value="1"/>
</dbReference>
<dbReference type="CDD" id="cd01644">
    <property type="entry name" value="RT_pepA17"/>
    <property type="match status" value="1"/>
</dbReference>
<dbReference type="InterPro" id="IPR043502">
    <property type="entry name" value="DNA/RNA_pol_sf"/>
</dbReference>
<comment type="caution">
    <text evidence="4">The sequence shown here is derived from an EMBL/GenBank/DDBJ whole genome shotgun (WGS) entry which is preliminary data.</text>
</comment>
<organism evidence="4 5">
    <name type="scientific">Pieris brassicae</name>
    <name type="common">White butterfly</name>
    <name type="synonym">Large white butterfly</name>
    <dbReference type="NCBI Taxonomy" id="7116"/>
    <lineage>
        <taxon>Eukaryota</taxon>
        <taxon>Metazoa</taxon>
        <taxon>Ecdysozoa</taxon>
        <taxon>Arthropoda</taxon>
        <taxon>Hexapoda</taxon>
        <taxon>Insecta</taxon>
        <taxon>Pterygota</taxon>
        <taxon>Neoptera</taxon>
        <taxon>Endopterygota</taxon>
        <taxon>Lepidoptera</taxon>
        <taxon>Glossata</taxon>
        <taxon>Ditrysia</taxon>
        <taxon>Papilionoidea</taxon>
        <taxon>Pieridae</taxon>
        <taxon>Pierinae</taxon>
        <taxon>Pieris</taxon>
    </lineage>
</organism>
<dbReference type="GO" id="GO:0071897">
    <property type="term" value="P:DNA biosynthetic process"/>
    <property type="evidence" value="ECO:0007669"/>
    <property type="project" value="UniProtKB-ARBA"/>
</dbReference>
<proteinExistence type="predicted"/>
<gene>
    <name evidence="4" type="ORF">PIBRA_LOCUS10480</name>
</gene>
<evidence type="ECO:0000256" key="2">
    <source>
        <dbReference type="SAM" id="Phobius"/>
    </source>
</evidence>
<dbReference type="Pfam" id="PF12259">
    <property type="entry name" value="Baculo_F"/>
    <property type="match status" value="1"/>
</dbReference>
<dbReference type="InterPro" id="IPR022048">
    <property type="entry name" value="Envelope_fusion-like"/>
</dbReference>
<dbReference type="Pfam" id="PF05380">
    <property type="entry name" value="Peptidase_A17"/>
    <property type="match status" value="1"/>
</dbReference>
<dbReference type="Gene3D" id="2.40.70.10">
    <property type="entry name" value="Acid Proteases"/>
    <property type="match status" value="1"/>
</dbReference>
<evidence type="ECO:0000313" key="5">
    <source>
        <dbReference type="Proteomes" id="UP001152562"/>
    </source>
</evidence>
<feature type="region of interest" description="Disordered" evidence="1">
    <location>
        <begin position="102"/>
        <end position="125"/>
    </location>
</feature>
<dbReference type="Proteomes" id="UP001152562">
    <property type="component" value="Unassembled WGS sequence"/>
</dbReference>
<dbReference type="SUPFAM" id="SSF56672">
    <property type="entry name" value="DNA/RNA polymerases"/>
    <property type="match status" value="1"/>
</dbReference>
<dbReference type="InterPro" id="IPR008042">
    <property type="entry name" value="Retrotrans_Pao"/>
</dbReference>
<protein>
    <recommendedName>
        <fullName evidence="3">Integrase catalytic domain-containing protein</fullName>
    </recommendedName>
</protein>
<dbReference type="InterPro" id="IPR036397">
    <property type="entry name" value="RNaseH_sf"/>
</dbReference>
<keyword evidence="2" id="KW-0812">Transmembrane</keyword>
<reference evidence="4" key="1">
    <citation type="submission" date="2022-05" db="EMBL/GenBank/DDBJ databases">
        <authorList>
            <person name="Okamura Y."/>
        </authorList>
    </citation>
    <scope>NUCLEOTIDE SEQUENCE</scope>
</reference>
<keyword evidence="2" id="KW-0472">Membrane</keyword>
<keyword evidence="2" id="KW-1133">Transmembrane helix</keyword>
<dbReference type="InterPro" id="IPR021109">
    <property type="entry name" value="Peptidase_aspartic_dom_sf"/>
</dbReference>
<dbReference type="InterPro" id="IPR041588">
    <property type="entry name" value="Integrase_H2C2"/>
</dbReference>
<dbReference type="GO" id="GO:0042575">
    <property type="term" value="C:DNA polymerase complex"/>
    <property type="evidence" value="ECO:0007669"/>
    <property type="project" value="UniProtKB-ARBA"/>
</dbReference>
<feature type="domain" description="Integrase catalytic" evidence="3">
    <location>
        <begin position="1122"/>
        <end position="1307"/>
    </location>
</feature>
<evidence type="ECO:0000256" key="1">
    <source>
        <dbReference type="SAM" id="MobiDB-lite"/>
    </source>
</evidence>
<dbReference type="PANTHER" id="PTHR47331">
    <property type="entry name" value="PHD-TYPE DOMAIN-CONTAINING PROTEIN"/>
    <property type="match status" value="1"/>
</dbReference>
<accession>A0A9P0TL68</accession>
<dbReference type="InterPro" id="IPR001584">
    <property type="entry name" value="Integrase_cat-core"/>
</dbReference>
<dbReference type="PANTHER" id="PTHR47331:SF1">
    <property type="entry name" value="GAG-LIKE PROTEIN"/>
    <property type="match status" value="1"/>
</dbReference>
<dbReference type="Gene3D" id="3.30.420.10">
    <property type="entry name" value="Ribonuclease H-like superfamily/Ribonuclease H"/>
    <property type="match status" value="1"/>
</dbReference>
<dbReference type="SUPFAM" id="SSF53098">
    <property type="entry name" value="Ribonuclease H-like"/>
    <property type="match status" value="1"/>
</dbReference>
<dbReference type="InterPro" id="IPR040676">
    <property type="entry name" value="DUF5641"/>
</dbReference>
<feature type="compositionally biased region" description="Basic and acidic residues" evidence="1">
    <location>
        <begin position="2150"/>
        <end position="2176"/>
    </location>
</feature>